<dbReference type="SUPFAM" id="SSF89392">
    <property type="entry name" value="Prokaryotic lipoproteins and lipoprotein localization factors"/>
    <property type="match status" value="1"/>
</dbReference>
<evidence type="ECO:0000256" key="2">
    <source>
        <dbReference type="ARBA" id="ARBA00009696"/>
    </source>
</evidence>
<evidence type="ECO:0000256" key="4">
    <source>
        <dbReference type="ARBA" id="ARBA00016202"/>
    </source>
</evidence>
<dbReference type="Proteomes" id="UP001057998">
    <property type="component" value="Chromosome 1"/>
</dbReference>
<keyword evidence="11 13" id="KW-0998">Cell outer membrane</keyword>
<dbReference type="InterPro" id="IPR029046">
    <property type="entry name" value="LolA/LolB/LppX"/>
</dbReference>
<evidence type="ECO:0000256" key="5">
    <source>
        <dbReference type="ARBA" id="ARBA00022448"/>
    </source>
</evidence>
<comment type="similarity">
    <text evidence="2 13">Belongs to the LolB family.</text>
</comment>
<keyword evidence="6 13" id="KW-0732">Signal</keyword>
<dbReference type="CDD" id="cd16326">
    <property type="entry name" value="LolB"/>
    <property type="match status" value="1"/>
</dbReference>
<evidence type="ECO:0000256" key="6">
    <source>
        <dbReference type="ARBA" id="ARBA00022729"/>
    </source>
</evidence>
<dbReference type="InterPro" id="IPR004565">
    <property type="entry name" value="OM_lipoprot_LolB"/>
</dbReference>
<dbReference type="Gene3D" id="2.50.20.10">
    <property type="entry name" value="Lipoprotein localisation LolA/LolB/LppX"/>
    <property type="match status" value="1"/>
</dbReference>
<evidence type="ECO:0000256" key="3">
    <source>
        <dbReference type="ARBA" id="ARBA00011245"/>
    </source>
</evidence>
<keyword evidence="8 13" id="KW-0472">Membrane</keyword>
<evidence type="ECO:0000313" key="14">
    <source>
        <dbReference type="EMBL" id="UTV28351.1"/>
    </source>
</evidence>
<reference evidence="14" key="1">
    <citation type="submission" date="2022-07" db="EMBL/GenBank/DDBJ databases">
        <title>Genome sequencing of Photobacterium atrarenae GJH2-4.</title>
        <authorList>
            <person name="Park S.-J."/>
        </authorList>
    </citation>
    <scope>NUCLEOTIDE SEQUENCE</scope>
    <source>
        <strain evidence="14">GJH2-4</strain>
    </source>
</reference>
<dbReference type="RefSeq" id="WP_255389664.1">
    <property type="nucleotide sequence ID" value="NZ_CP101508.1"/>
</dbReference>
<evidence type="ECO:0000256" key="7">
    <source>
        <dbReference type="ARBA" id="ARBA00022927"/>
    </source>
</evidence>
<comment type="function">
    <text evidence="13">Plays a critical role in the incorporation of lipoproteins in the outer membrane after they are released by the LolA protein.</text>
</comment>
<dbReference type="PROSITE" id="PS51257">
    <property type="entry name" value="PROKAR_LIPOPROTEIN"/>
    <property type="match status" value="1"/>
</dbReference>
<evidence type="ECO:0000256" key="12">
    <source>
        <dbReference type="ARBA" id="ARBA00023288"/>
    </source>
</evidence>
<keyword evidence="10 13" id="KW-0143">Chaperone</keyword>
<keyword evidence="5 13" id="KW-0813">Transport</keyword>
<protein>
    <recommendedName>
        <fullName evidence="4 13">Outer-membrane lipoprotein LolB</fullName>
    </recommendedName>
</protein>
<dbReference type="EMBL" id="CP101508">
    <property type="protein sequence ID" value="UTV28351.1"/>
    <property type="molecule type" value="Genomic_DNA"/>
</dbReference>
<dbReference type="NCBIfam" id="TIGR00548">
    <property type="entry name" value="lolB"/>
    <property type="match status" value="1"/>
</dbReference>
<evidence type="ECO:0000256" key="11">
    <source>
        <dbReference type="ARBA" id="ARBA00023237"/>
    </source>
</evidence>
<evidence type="ECO:0000256" key="10">
    <source>
        <dbReference type="ARBA" id="ARBA00023186"/>
    </source>
</evidence>
<evidence type="ECO:0000256" key="13">
    <source>
        <dbReference type="HAMAP-Rule" id="MF_00233"/>
    </source>
</evidence>
<keyword evidence="7 13" id="KW-0653">Protein transport</keyword>
<comment type="subcellular location">
    <subcellularLocation>
        <location evidence="1 13">Cell outer membrane</location>
        <topology evidence="1 13">Lipid-anchor</topology>
    </subcellularLocation>
</comment>
<name>A0ABY5GGQ2_9GAMM</name>
<evidence type="ECO:0000313" key="15">
    <source>
        <dbReference type="Proteomes" id="UP001057998"/>
    </source>
</evidence>
<sequence length="214" mass="24283">MFPSFARRSSRAPSSTTWLRHAAGAALLLSLLTGCATQPERPAVDWPSHQASLTQLSHYQARGKLGYRGTKRFGANLVWQTAPRQDHLLLTNFLGKTLLKLDATPSQVTLLSHDGNTYRGRDASQLIYQLTDINLPVEYMRHWLIGLPTGADTFQLDQNNRVAYLAKQIDDQLWQLDYLDYDDSVTPALPRRMQLSQGTLRITLVINEWQLNHK</sequence>
<accession>A0ABY5GGQ2</accession>
<evidence type="ECO:0000256" key="8">
    <source>
        <dbReference type="ARBA" id="ARBA00023136"/>
    </source>
</evidence>
<dbReference type="HAMAP" id="MF_00233">
    <property type="entry name" value="LolB"/>
    <property type="match status" value="1"/>
</dbReference>
<keyword evidence="15" id="KW-1185">Reference proteome</keyword>
<gene>
    <name evidence="13 14" type="primary">lolB</name>
    <name evidence="14" type="ORF">NNL38_03600</name>
</gene>
<proteinExistence type="inferred from homology"/>
<comment type="subunit">
    <text evidence="3 13">Monomer.</text>
</comment>
<dbReference type="Pfam" id="PF03550">
    <property type="entry name" value="LolB"/>
    <property type="match status" value="1"/>
</dbReference>
<keyword evidence="9 13" id="KW-0564">Palmitate</keyword>
<keyword evidence="12 13" id="KW-0449">Lipoprotein</keyword>
<evidence type="ECO:0000256" key="1">
    <source>
        <dbReference type="ARBA" id="ARBA00004459"/>
    </source>
</evidence>
<organism evidence="14 15">
    <name type="scientific">Photobacterium atrarenae</name>
    <dbReference type="NCBI Taxonomy" id="865757"/>
    <lineage>
        <taxon>Bacteria</taxon>
        <taxon>Pseudomonadati</taxon>
        <taxon>Pseudomonadota</taxon>
        <taxon>Gammaproteobacteria</taxon>
        <taxon>Vibrionales</taxon>
        <taxon>Vibrionaceae</taxon>
        <taxon>Photobacterium</taxon>
    </lineage>
</organism>
<evidence type="ECO:0000256" key="9">
    <source>
        <dbReference type="ARBA" id="ARBA00023139"/>
    </source>
</evidence>